<sequence>MTPVRHTQLASVRRSKCGLNSQLVQSVLAHVNSVEEIINATAIAHEADPSQYAQFRSQAAGRDMAAWLCRRWTGATLEELGNAFGLSGTGSVSNLVRRAERRRNASREWTHRQHEIEKPLTLNTQHKA</sequence>
<organism evidence="2 3">
    <name type="scientific">Rubripirellula obstinata</name>
    <dbReference type="NCBI Taxonomy" id="406547"/>
    <lineage>
        <taxon>Bacteria</taxon>
        <taxon>Pseudomonadati</taxon>
        <taxon>Planctomycetota</taxon>
        <taxon>Planctomycetia</taxon>
        <taxon>Pirellulales</taxon>
        <taxon>Pirellulaceae</taxon>
        <taxon>Rubripirellula</taxon>
    </lineage>
</organism>
<dbReference type="AlphaFoldDB" id="A0A5B1CK38"/>
<evidence type="ECO:0000313" key="2">
    <source>
        <dbReference type="EMBL" id="KAA1260235.1"/>
    </source>
</evidence>
<dbReference type="GO" id="GO:0043565">
    <property type="term" value="F:sequence-specific DNA binding"/>
    <property type="evidence" value="ECO:0007669"/>
    <property type="project" value="InterPro"/>
</dbReference>
<accession>A0A5B1CK38</accession>
<evidence type="ECO:0008006" key="4">
    <source>
        <dbReference type="Google" id="ProtNLM"/>
    </source>
</evidence>
<dbReference type="EMBL" id="VRLW01000001">
    <property type="protein sequence ID" value="KAA1260235.1"/>
    <property type="molecule type" value="Genomic_DNA"/>
</dbReference>
<reference evidence="2 3" key="1">
    <citation type="submission" date="2019-08" db="EMBL/GenBank/DDBJ databases">
        <title>Deep-cultivation of Planctomycetes and their phenomic and genomic characterization uncovers novel biology.</title>
        <authorList>
            <person name="Wiegand S."/>
            <person name="Jogler M."/>
            <person name="Boedeker C."/>
            <person name="Pinto D."/>
            <person name="Vollmers J."/>
            <person name="Rivas-Marin E."/>
            <person name="Kohn T."/>
            <person name="Peeters S.H."/>
            <person name="Heuer A."/>
            <person name="Rast P."/>
            <person name="Oberbeckmann S."/>
            <person name="Bunk B."/>
            <person name="Jeske O."/>
            <person name="Meyerdierks A."/>
            <person name="Storesund J.E."/>
            <person name="Kallscheuer N."/>
            <person name="Luecker S."/>
            <person name="Lage O.M."/>
            <person name="Pohl T."/>
            <person name="Merkel B.J."/>
            <person name="Hornburger P."/>
            <person name="Mueller R.-W."/>
            <person name="Bruemmer F."/>
            <person name="Labrenz M."/>
            <person name="Spormann A.M."/>
            <person name="Op Den Camp H."/>
            <person name="Overmann J."/>
            <person name="Amann R."/>
            <person name="Jetten M.S.M."/>
            <person name="Mascher T."/>
            <person name="Medema M.H."/>
            <person name="Devos D.P."/>
            <person name="Kaster A.-K."/>
            <person name="Ovreas L."/>
            <person name="Rohde M."/>
            <person name="Galperin M.Y."/>
            <person name="Jogler C."/>
        </authorList>
    </citation>
    <scope>NUCLEOTIDE SEQUENCE [LARGE SCALE GENOMIC DNA]</scope>
    <source>
        <strain evidence="2 3">LF1</strain>
    </source>
</reference>
<proteinExistence type="predicted"/>
<evidence type="ECO:0000313" key="3">
    <source>
        <dbReference type="Proteomes" id="UP000322699"/>
    </source>
</evidence>
<dbReference type="InterPro" id="IPR010921">
    <property type="entry name" value="Trp_repressor/repl_initiator"/>
</dbReference>
<dbReference type="Proteomes" id="UP000322699">
    <property type="component" value="Unassembled WGS sequence"/>
</dbReference>
<comment type="caution">
    <text evidence="2">The sequence shown here is derived from an EMBL/GenBank/DDBJ whole genome shotgun (WGS) entry which is preliminary data.</text>
</comment>
<dbReference type="Gene3D" id="1.10.1750.10">
    <property type="match status" value="1"/>
</dbReference>
<protein>
    <recommendedName>
        <fullName evidence="4">Chromosomal replication initiator DnaA C-terminal domain-containing protein</fullName>
    </recommendedName>
</protein>
<dbReference type="SUPFAM" id="SSF48295">
    <property type="entry name" value="TrpR-like"/>
    <property type="match status" value="1"/>
</dbReference>
<gene>
    <name evidence="2" type="ORF">LF1_27740</name>
</gene>
<feature type="compositionally biased region" description="Basic and acidic residues" evidence="1">
    <location>
        <begin position="102"/>
        <end position="118"/>
    </location>
</feature>
<feature type="region of interest" description="Disordered" evidence="1">
    <location>
        <begin position="97"/>
        <end position="128"/>
    </location>
</feature>
<name>A0A5B1CK38_9BACT</name>
<evidence type="ECO:0000256" key="1">
    <source>
        <dbReference type="SAM" id="MobiDB-lite"/>
    </source>
</evidence>
<keyword evidence="3" id="KW-1185">Reference proteome</keyword>